<keyword evidence="1" id="KW-1133">Transmembrane helix</keyword>
<evidence type="ECO:0000313" key="2">
    <source>
        <dbReference type="EMBL" id="QHS95599.1"/>
    </source>
</evidence>
<dbReference type="EMBL" id="MN739254">
    <property type="protein sequence ID" value="QHS95599.1"/>
    <property type="molecule type" value="Genomic_DNA"/>
</dbReference>
<sequence length="150" mass="16940">MNCSANNIYMWIGLTIAVVLTGIIAIKLINKTREGLSNKDDETRTTIQEIVSKLKKESELLEDTLLIDKHRADYEDLFLALEDYSNLALIQMLSVFSNNPSLEKASSKTMIEGINHVNSLKTTLNDVMEFMDRKRSKTTNSSSKSFFGNN</sequence>
<accession>A0A6C0BVN5</accession>
<feature type="transmembrane region" description="Helical" evidence="1">
    <location>
        <begin position="6"/>
        <end position="29"/>
    </location>
</feature>
<keyword evidence="1" id="KW-0812">Transmembrane</keyword>
<evidence type="ECO:0000256" key="1">
    <source>
        <dbReference type="SAM" id="Phobius"/>
    </source>
</evidence>
<proteinExistence type="predicted"/>
<reference evidence="2" key="1">
    <citation type="journal article" date="2020" name="Nature">
        <title>Giant virus diversity and host interactions through global metagenomics.</title>
        <authorList>
            <person name="Schulz F."/>
            <person name="Roux S."/>
            <person name="Paez-Espino D."/>
            <person name="Jungbluth S."/>
            <person name="Walsh D.A."/>
            <person name="Denef V.J."/>
            <person name="McMahon K.D."/>
            <person name="Konstantinidis K.T."/>
            <person name="Eloe-Fadrosh E.A."/>
            <person name="Kyrpides N.C."/>
            <person name="Woyke T."/>
        </authorList>
    </citation>
    <scope>NUCLEOTIDE SEQUENCE</scope>
    <source>
        <strain evidence="2">GVMAG-M-3300018868-6</strain>
    </source>
</reference>
<protein>
    <submittedName>
        <fullName evidence="2">Uncharacterized protein</fullName>
    </submittedName>
</protein>
<keyword evidence="1" id="KW-0472">Membrane</keyword>
<name>A0A6C0BVN5_9ZZZZ</name>
<dbReference type="AlphaFoldDB" id="A0A6C0BVN5"/>
<organism evidence="2">
    <name type="scientific">viral metagenome</name>
    <dbReference type="NCBI Taxonomy" id="1070528"/>
    <lineage>
        <taxon>unclassified sequences</taxon>
        <taxon>metagenomes</taxon>
        <taxon>organismal metagenomes</taxon>
    </lineage>
</organism>